<dbReference type="Pfam" id="PF19692">
    <property type="entry name" value="DUF6193"/>
    <property type="match status" value="1"/>
</dbReference>
<dbReference type="EMBL" id="CP163435">
    <property type="protein sequence ID" value="XDQ26828.1"/>
    <property type="molecule type" value="Genomic_DNA"/>
</dbReference>
<reference evidence="2" key="1">
    <citation type="submission" date="2024-07" db="EMBL/GenBank/DDBJ databases">
        <authorList>
            <person name="Yu S.T."/>
        </authorList>
    </citation>
    <scope>NUCLEOTIDE SEQUENCE</scope>
    <source>
        <strain evidence="2">R21</strain>
    </source>
</reference>
<dbReference type="RefSeq" id="WP_369234075.1">
    <property type="nucleotide sequence ID" value="NZ_CP163435.1"/>
</dbReference>
<name>A0AB39PCQ8_9ACTN</name>
<protein>
    <submittedName>
        <fullName evidence="2">DUF397 domain-containing protein</fullName>
    </submittedName>
</protein>
<dbReference type="Pfam" id="PF04149">
    <property type="entry name" value="DUF397"/>
    <property type="match status" value="1"/>
</dbReference>
<organism evidence="2">
    <name type="scientific">Streptomyces sp. R21</name>
    <dbReference type="NCBI Taxonomy" id="3238627"/>
    <lineage>
        <taxon>Bacteria</taxon>
        <taxon>Bacillati</taxon>
        <taxon>Actinomycetota</taxon>
        <taxon>Actinomycetes</taxon>
        <taxon>Kitasatosporales</taxon>
        <taxon>Streptomycetaceae</taxon>
        <taxon>Streptomyces</taxon>
    </lineage>
</organism>
<evidence type="ECO:0000259" key="1">
    <source>
        <dbReference type="Pfam" id="PF04149"/>
    </source>
</evidence>
<gene>
    <name evidence="2" type="ORF">AB5J56_19880</name>
</gene>
<dbReference type="InterPro" id="IPR045682">
    <property type="entry name" value="DUF6193"/>
</dbReference>
<accession>A0AB39PCQ8</accession>
<feature type="domain" description="DUF397" evidence="1">
    <location>
        <begin position="4"/>
        <end position="56"/>
    </location>
</feature>
<sequence length="178" mass="19497">MPELHWQKSTYSQEASSCVNIATAPDGTIRLRESDDPEVALRTTRAPLKGLIAATKGRPCGEVSRAPSVEWEVVLQEYSLPQALESRFAVSLAHLLPIAHRNPVFRSLYPVISMWSLIVTDSATVEGMVDGLPAIAAMDGVHTVLAWPYPQETVLFQSTDPAEAVEFTARLIEEQRAG</sequence>
<dbReference type="InterPro" id="IPR007278">
    <property type="entry name" value="DUF397"/>
</dbReference>
<evidence type="ECO:0000313" key="2">
    <source>
        <dbReference type="EMBL" id="XDQ26828.1"/>
    </source>
</evidence>
<proteinExistence type="predicted"/>
<dbReference type="AlphaFoldDB" id="A0AB39PCQ8"/>